<feature type="region of interest" description="Disordered" evidence="1">
    <location>
        <begin position="121"/>
        <end position="157"/>
    </location>
</feature>
<feature type="compositionally biased region" description="Low complexity" evidence="1">
    <location>
        <begin position="1"/>
        <end position="17"/>
    </location>
</feature>
<dbReference type="AlphaFoldDB" id="A0A5D3ANX7"/>
<name>A0A5D3ANX7_9TREE</name>
<comment type="caution">
    <text evidence="2">The sequence shown here is derived from an EMBL/GenBank/DDBJ whole genome shotgun (WGS) entry which is preliminary data.</text>
</comment>
<reference evidence="2 3" key="1">
    <citation type="submission" date="2017-05" db="EMBL/GenBank/DDBJ databases">
        <title>The Genome Sequence of Tsuchiyaea wingfieldii DSM 27421.</title>
        <authorList>
            <person name="Cuomo C."/>
            <person name="Passer A."/>
            <person name="Billmyre B."/>
            <person name="Heitman J."/>
        </authorList>
    </citation>
    <scope>NUCLEOTIDE SEQUENCE [LARGE SCALE GENOMIC DNA]</scope>
    <source>
        <strain evidence="2 3">DSM 27421</strain>
    </source>
</reference>
<evidence type="ECO:0000256" key="1">
    <source>
        <dbReference type="SAM" id="MobiDB-lite"/>
    </source>
</evidence>
<evidence type="ECO:0000313" key="2">
    <source>
        <dbReference type="EMBL" id="TYJ53135.1"/>
    </source>
</evidence>
<dbReference type="Proteomes" id="UP000322245">
    <property type="component" value="Unassembled WGS sequence"/>
</dbReference>
<accession>A0A5D3ANX7</accession>
<organism evidence="2 3">
    <name type="scientific">Cryptococcus floricola</name>
    <dbReference type="NCBI Taxonomy" id="2591691"/>
    <lineage>
        <taxon>Eukaryota</taxon>
        <taxon>Fungi</taxon>
        <taxon>Dikarya</taxon>
        <taxon>Basidiomycota</taxon>
        <taxon>Agaricomycotina</taxon>
        <taxon>Tremellomycetes</taxon>
        <taxon>Tremellales</taxon>
        <taxon>Cryptococcaceae</taxon>
        <taxon>Cryptococcus</taxon>
    </lineage>
</organism>
<dbReference type="EMBL" id="NIDF01000101">
    <property type="protein sequence ID" value="TYJ53135.1"/>
    <property type="molecule type" value="Genomic_DNA"/>
</dbReference>
<proteinExistence type="predicted"/>
<protein>
    <submittedName>
        <fullName evidence="2">Uncharacterized protein</fullName>
    </submittedName>
</protein>
<feature type="compositionally biased region" description="Low complexity" evidence="1">
    <location>
        <begin position="24"/>
        <end position="36"/>
    </location>
</feature>
<keyword evidence="3" id="KW-1185">Reference proteome</keyword>
<sequence>MTHNDSPSPSLGSFGSPQEDDVISLGSSKSCSSSASAETADPAIPNLSPFEEAYSGAKRYHCEDTDGHITRVSQLEATLANLSNLHEQEVRRNQEFTDGLVNRVSQLETTLANLTLQKTPPDIHVNVHMPPQQSSSTTAGDAPPRRSPHDEESSDAF</sequence>
<feature type="region of interest" description="Disordered" evidence="1">
    <location>
        <begin position="1"/>
        <end position="49"/>
    </location>
</feature>
<gene>
    <name evidence="2" type="ORF">B9479_006258</name>
</gene>
<evidence type="ECO:0000313" key="3">
    <source>
        <dbReference type="Proteomes" id="UP000322245"/>
    </source>
</evidence>